<dbReference type="PANTHER" id="PTHR43143">
    <property type="entry name" value="METALLOPHOSPHOESTERASE, CALCINEURIN SUPERFAMILY"/>
    <property type="match status" value="1"/>
</dbReference>
<gene>
    <name evidence="2" type="ORF">ENL43_00105</name>
</gene>
<feature type="domain" description="Calcineurin-like phosphoesterase" evidence="1">
    <location>
        <begin position="26"/>
        <end position="241"/>
    </location>
</feature>
<evidence type="ECO:0000313" key="2">
    <source>
        <dbReference type="EMBL" id="HHF52752.1"/>
    </source>
</evidence>
<comment type="caution">
    <text evidence="2">The sequence shown here is derived from an EMBL/GenBank/DDBJ whole genome shotgun (WGS) entry which is preliminary data.</text>
</comment>
<protein>
    <submittedName>
        <fullName evidence="2">Metallophosphoesterase</fullName>
    </submittedName>
</protein>
<accession>A0A7V5HM62</accession>
<reference evidence="2" key="1">
    <citation type="journal article" date="2020" name="mSystems">
        <title>Genome- and Community-Level Interaction Insights into Carbon Utilization and Element Cycling Functions of Hydrothermarchaeota in Hydrothermal Sediment.</title>
        <authorList>
            <person name="Zhou Z."/>
            <person name="Liu Y."/>
            <person name="Xu W."/>
            <person name="Pan J."/>
            <person name="Luo Z.H."/>
            <person name="Li M."/>
        </authorList>
    </citation>
    <scope>NUCLEOTIDE SEQUENCE [LARGE SCALE GENOMIC DNA]</scope>
    <source>
        <strain evidence="2">HyVt-96</strain>
    </source>
</reference>
<name>A0A7V5HM62_UNCW3</name>
<dbReference type="EMBL" id="DRTX01000006">
    <property type="protein sequence ID" value="HHF52752.1"/>
    <property type="molecule type" value="Genomic_DNA"/>
</dbReference>
<dbReference type="Pfam" id="PF00149">
    <property type="entry name" value="Metallophos"/>
    <property type="match status" value="1"/>
</dbReference>
<dbReference type="AlphaFoldDB" id="A0A7V5HM62"/>
<dbReference type="SUPFAM" id="SSF56300">
    <property type="entry name" value="Metallo-dependent phosphatases"/>
    <property type="match status" value="1"/>
</dbReference>
<dbReference type="Gene3D" id="3.60.21.10">
    <property type="match status" value="1"/>
</dbReference>
<dbReference type="InterPro" id="IPR029052">
    <property type="entry name" value="Metallo-depent_PP-like"/>
</dbReference>
<dbReference type="InterPro" id="IPR004843">
    <property type="entry name" value="Calcineurin-like_PHP"/>
</dbReference>
<evidence type="ECO:0000259" key="1">
    <source>
        <dbReference type="Pfam" id="PF00149"/>
    </source>
</evidence>
<dbReference type="PANTHER" id="PTHR43143:SF1">
    <property type="entry name" value="SERINE_THREONINE-PROTEIN PHOSPHATASE CPPED1"/>
    <property type="match status" value="1"/>
</dbReference>
<proteinExistence type="predicted"/>
<dbReference type="Proteomes" id="UP000886050">
    <property type="component" value="Unassembled WGS sequence"/>
</dbReference>
<organism evidence="2">
    <name type="scientific">candidate division WOR-3 bacterium</name>
    <dbReference type="NCBI Taxonomy" id="2052148"/>
    <lineage>
        <taxon>Bacteria</taxon>
        <taxon>Bacteria division WOR-3</taxon>
    </lineage>
</organism>
<dbReference type="InterPro" id="IPR051918">
    <property type="entry name" value="STPP_CPPED1"/>
</dbReference>
<dbReference type="GO" id="GO:0016787">
    <property type="term" value="F:hydrolase activity"/>
    <property type="evidence" value="ECO:0007669"/>
    <property type="project" value="InterPro"/>
</dbReference>
<sequence length="349" mass="39541">MKKIKFVGMLVLLFLVTFAYSFEKVKFAVIADTHMALYGKNEMKMGAASTMLVQNTVKELNKIPDLDFVVVVGDLLLDGEPWNLDLIKSYLDNLKVPYYVVIGNHDYAPAKQAKTGQAYVGVSKQTLIWTFQGHGFKGPNGWWSADPVPGLHIVGLDATRPTDWGAYFPEKELQWLDKDLYMNRGKYIIIFNHHNFVPWCDDDKPGGKFAKFVVDNAKDAMKIFEKYYPSVQVVISGHRHIGLRYKTINGINYFVCPALVSYPNKYTIFTITPTKLTWETKWAPVADTIIEIAKKNLLGKPGEWWRPSFAPPGPEGDKKMLEFFLGPKGIRDKGSITLKPVTVTVGFKY</sequence>